<dbReference type="EMBL" id="CCSB01000001">
    <property type="protein sequence ID" value="CDZ76751.1"/>
    <property type="molecule type" value="Genomic_DNA"/>
</dbReference>
<feature type="transmembrane region" description="Helical" evidence="1">
    <location>
        <begin position="102"/>
        <end position="127"/>
    </location>
</feature>
<dbReference type="AlphaFoldDB" id="A0A078KUN0"/>
<feature type="transmembrane region" description="Helical" evidence="1">
    <location>
        <begin position="23"/>
        <end position="42"/>
    </location>
</feature>
<name>A0A078KUN0_9GAMM</name>
<sequence>MSTGTDLVTIIGNVSRSMFPVQYLLSAFAYVLGTAFFMIGIAKLKKIGESRGRSQEKLFVPIAYFLGGSALLFIPTTVSGFANTAFGTGNILQYTSYNPFDVYSSMATVIKTAGIIWFIRGCVLLVGSSKPGEQHGPKGLAFLCAGVLAMNFQNTTAMASAIMGQLSNLTKGS</sequence>
<organism evidence="2 3">
    <name type="scientific">Legionella massiliensis</name>
    <dbReference type="NCBI Taxonomy" id="1034943"/>
    <lineage>
        <taxon>Bacteria</taxon>
        <taxon>Pseudomonadati</taxon>
        <taxon>Pseudomonadota</taxon>
        <taxon>Gammaproteobacteria</taxon>
        <taxon>Legionellales</taxon>
        <taxon>Legionellaceae</taxon>
        <taxon>Legionella</taxon>
    </lineage>
</organism>
<dbReference type="RefSeq" id="WP_043873217.1">
    <property type="nucleotide sequence ID" value="NZ_CCVW01000001.1"/>
</dbReference>
<feature type="transmembrane region" description="Helical" evidence="1">
    <location>
        <begin position="62"/>
        <end position="82"/>
    </location>
</feature>
<evidence type="ECO:0000313" key="3">
    <source>
        <dbReference type="Proteomes" id="UP000044071"/>
    </source>
</evidence>
<keyword evidence="1" id="KW-0472">Membrane</keyword>
<keyword evidence="1" id="KW-1133">Transmembrane helix</keyword>
<keyword evidence="1" id="KW-0812">Transmembrane</keyword>
<dbReference type="eggNOG" id="ENOG5031DSA">
    <property type="taxonomic scope" value="Bacteria"/>
</dbReference>
<evidence type="ECO:0000313" key="2">
    <source>
        <dbReference type="EMBL" id="CDZ76751.1"/>
    </source>
</evidence>
<keyword evidence="3" id="KW-1185">Reference proteome</keyword>
<feature type="transmembrane region" description="Helical" evidence="1">
    <location>
        <begin position="139"/>
        <end position="163"/>
    </location>
</feature>
<accession>A0A078KUN0</accession>
<dbReference type="Proteomes" id="UP000044071">
    <property type="component" value="Unassembled WGS sequence"/>
</dbReference>
<protein>
    <submittedName>
        <fullName evidence="2">Uncharacterized protein</fullName>
    </submittedName>
</protein>
<proteinExistence type="predicted"/>
<evidence type="ECO:0000256" key="1">
    <source>
        <dbReference type="SAM" id="Phobius"/>
    </source>
</evidence>
<dbReference type="OrthoDB" id="5640237at2"/>
<dbReference type="STRING" id="1034943.BN59_01026"/>
<reference evidence="2 3" key="1">
    <citation type="submission" date="2014-06" db="EMBL/GenBank/DDBJ databases">
        <authorList>
            <person name="Urmite Genomes Urmite Genomes"/>
        </authorList>
    </citation>
    <scope>NUCLEOTIDE SEQUENCE [LARGE SCALE GENOMIC DNA]</scope>
</reference>
<gene>
    <name evidence="2" type="ORF">BN59_01026</name>
</gene>